<name>A0ABM1IHQ5_POLDO</name>
<evidence type="ECO:0000313" key="3">
    <source>
        <dbReference type="Proteomes" id="UP000694924"/>
    </source>
</evidence>
<reference evidence="4" key="1">
    <citation type="submission" date="2025-08" db="UniProtKB">
        <authorList>
            <consortium name="RefSeq"/>
        </authorList>
    </citation>
    <scope>IDENTIFICATION</scope>
    <source>
        <tissue evidence="4">Whole body</tissue>
    </source>
</reference>
<evidence type="ECO:0000256" key="2">
    <source>
        <dbReference type="SAM" id="MobiDB-lite"/>
    </source>
</evidence>
<evidence type="ECO:0000313" key="4">
    <source>
        <dbReference type="RefSeq" id="XP_015179742.1"/>
    </source>
</evidence>
<accession>A0ABM1IHQ5</accession>
<keyword evidence="1" id="KW-0175">Coiled coil</keyword>
<gene>
    <name evidence="4" type="primary">LOC107068137</name>
</gene>
<dbReference type="GeneID" id="107068137"/>
<feature type="region of interest" description="Disordered" evidence="2">
    <location>
        <begin position="430"/>
        <end position="461"/>
    </location>
</feature>
<protein>
    <submittedName>
        <fullName evidence="4">Golgin subfamily A member 6-like protein 6</fullName>
    </submittedName>
</protein>
<proteinExistence type="predicted"/>
<dbReference type="InterPro" id="IPR052270">
    <property type="entry name" value="CACF_protein"/>
</dbReference>
<evidence type="ECO:0000256" key="1">
    <source>
        <dbReference type="SAM" id="Coils"/>
    </source>
</evidence>
<dbReference type="PANTHER" id="PTHR22028:SF5">
    <property type="entry name" value="COILED-COIL DOMAIN-CONTAINING PROTEIN 191"/>
    <property type="match status" value="1"/>
</dbReference>
<dbReference type="RefSeq" id="XP_015179742.1">
    <property type="nucleotide sequence ID" value="XM_015324256.1"/>
</dbReference>
<dbReference type="Proteomes" id="UP000694924">
    <property type="component" value="Unplaced"/>
</dbReference>
<keyword evidence="3" id="KW-1185">Reference proteome</keyword>
<sequence length="679" mass="82197">MVHLEEVDDLVNQMMKVPIFSHSEKQRLLEDDNNTDFLDPNLIMDTRHNITRETLNNPDANCSALAEVKRLLKEKEIKEMCLKKERAFLEMELRKFEKELHKSRPKFQRQYECSKKSLANSNDQNFWSISNKIKMEIKTSNKSKVQTFGTKSKQTSVKELSPIFENSNTAEIDENDKNDVNESFGSIKITIKNKINFDSEEKRLNLMKKYFEFVKEYSTRERRFREIKIKLQERMTSRRLKRYFNFWKTYAEDKKNASKIKKEVQDVSHERKIEIFISEITEKKKKLGNHFKSKIKNNVSFKIIQENEDKKKLTRRKNNYPFESLVENRLNAQKIIIEKQKSKLAEQNRIIEELKLKQIQQELMTMDKDTMNVAKETLMNCGQETRRTLILLMKQAGYSDLYTNRPQQALNPPKFIMKVEARAEARRERLRKAEETRQKKLEEQKLKEEATKREEEEKRKKLQQETIREARRLHEEQKKCKMEELEKLKKLNSMANQFYCKYLFRHYIIEPFKKLIKIRNDNIQRANDHYKKFLLLQTLTAWRRETKEQYQIKLELAISLHNRNLLWYTFKDWTDMVKEENIKHQVAKDFYDMKLQEKYFCVLRSIVAIIKLEYLKYVKMADEHYNDKLVNKYFNKWRDYPTIAEIVKESEKQRNKWREIVQKLVPDFDPKERGVVLED</sequence>
<dbReference type="PANTHER" id="PTHR22028">
    <property type="entry name" value="SFI1 SPINDLE BODY DOMAIN-CONTAINING PROTEIN-RELATED"/>
    <property type="match status" value="1"/>
</dbReference>
<feature type="coiled-coil region" evidence="1">
    <location>
        <begin position="65"/>
        <end position="99"/>
    </location>
</feature>
<organism evidence="3 4">
    <name type="scientific">Polistes dominula</name>
    <name type="common">European paper wasp</name>
    <name type="synonym">Vespa dominula</name>
    <dbReference type="NCBI Taxonomy" id="743375"/>
    <lineage>
        <taxon>Eukaryota</taxon>
        <taxon>Metazoa</taxon>
        <taxon>Ecdysozoa</taxon>
        <taxon>Arthropoda</taxon>
        <taxon>Hexapoda</taxon>
        <taxon>Insecta</taxon>
        <taxon>Pterygota</taxon>
        <taxon>Neoptera</taxon>
        <taxon>Endopterygota</taxon>
        <taxon>Hymenoptera</taxon>
        <taxon>Apocrita</taxon>
        <taxon>Aculeata</taxon>
        <taxon>Vespoidea</taxon>
        <taxon>Vespidae</taxon>
        <taxon>Polistinae</taxon>
        <taxon>Polistini</taxon>
        <taxon>Polistes</taxon>
    </lineage>
</organism>